<evidence type="ECO:0000313" key="2">
    <source>
        <dbReference type="EMBL" id="NTF36036.1"/>
    </source>
</evidence>
<keyword evidence="5" id="KW-1185">Reference proteome</keyword>
<dbReference type="AlphaFoldDB" id="A0AAE7R368"/>
<organism evidence="3 4">
    <name type="scientific">Agrobacterium rubi</name>
    <dbReference type="NCBI Taxonomy" id="28099"/>
    <lineage>
        <taxon>Bacteria</taxon>
        <taxon>Pseudomonadati</taxon>
        <taxon>Pseudomonadota</taxon>
        <taxon>Alphaproteobacteria</taxon>
        <taxon>Hyphomicrobiales</taxon>
        <taxon>Rhizobiaceae</taxon>
        <taxon>Rhizobium/Agrobacterium group</taxon>
        <taxon>Agrobacterium</taxon>
    </lineage>
</organism>
<name>A0AAE7R368_9HYPH</name>
<dbReference type="EMBL" id="CP049206">
    <property type="protein sequence ID" value="QTG01125.1"/>
    <property type="molecule type" value="Genomic_DNA"/>
</dbReference>
<dbReference type="Pfam" id="PF09957">
    <property type="entry name" value="VapB_antitoxin"/>
    <property type="match status" value="1"/>
</dbReference>
<gene>
    <name evidence="2" type="ORF">G6L72_04805</name>
    <name evidence="3" type="ORF">G6M88_12340</name>
</gene>
<dbReference type="KEGG" id="arui:G6M88_12340"/>
<dbReference type="Proteomes" id="UP000822331">
    <property type="component" value="Unassembled WGS sequence"/>
</dbReference>
<dbReference type="EMBL" id="JAAMCP010000002">
    <property type="protein sequence ID" value="NTF36036.1"/>
    <property type="molecule type" value="Genomic_DNA"/>
</dbReference>
<dbReference type="RefSeq" id="WP_065698827.1">
    <property type="nucleotide sequence ID" value="NZ_CP049206.1"/>
</dbReference>
<dbReference type="InterPro" id="IPR019239">
    <property type="entry name" value="VapB_antitoxin"/>
</dbReference>
<accession>A0AAE7R368</accession>
<evidence type="ECO:0000313" key="5">
    <source>
        <dbReference type="Proteomes" id="UP000822331"/>
    </source>
</evidence>
<evidence type="ECO:0000313" key="4">
    <source>
        <dbReference type="Proteomes" id="UP000663912"/>
    </source>
</evidence>
<evidence type="ECO:0000256" key="1">
    <source>
        <dbReference type="SAM" id="MobiDB-lite"/>
    </source>
</evidence>
<dbReference type="Proteomes" id="UP000663912">
    <property type="component" value="Chromosome 1"/>
</dbReference>
<protein>
    <submittedName>
        <fullName evidence="3">Type II toxin-antitoxin system VapB family antitoxin</fullName>
    </submittedName>
</protein>
<feature type="compositionally biased region" description="Basic and acidic residues" evidence="1">
    <location>
        <begin position="58"/>
        <end position="76"/>
    </location>
</feature>
<feature type="region of interest" description="Disordered" evidence="1">
    <location>
        <begin position="52"/>
        <end position="76"/>
    </location>
</feature>
<proteinExistence type="predicted"/>
<evidence type="ECO:0000313" key="3">
    <source>
        <dbReference type="EMBL" id="QTG01125.1"/>
    </source>
</evidence>
<sequence>MRTTIEIDDALIAEAMELSGLPTKEAVVELAVREFIEYHSRRKALDELKGMGWDGDLDEMRSGGDSKTTHNQHAAE</sequence>
<reference evidence="2 5" key="1">
    <citation type="journal article" date="2020" name="Science">
        <title>Unexpected conservation and global transmission of agrobacterial virulence plasmids.</title>
        <authorList>
            <person name="Weisberg A.J."/>
            <person name="Davis E.W. 2nd"/>
            <person name="Tabima J."/>
            <person name="Belcher M.S."/>
            <person name="Miller M."/>
            <person name="Kuo C.H."/>
            <person name="Loper J.E."/>
            <person name="Grunwald N.J."/>
            <person name="Putnam M.L."/>
            <person name="Chang J.H."/>
        </authorList>
    </citation>
    <scope>NUCLEOTIDE SEQUENCE [LARGE SCALE GENOMIC DNA]</scope>
    <source>
        <strain evidence="2 5">A19/93</strain>
    </source>
</reference>
<reference evidence="3" key="2">
    <citation type="submission" date="2020-02" db="EMBL/GenBank/DDBJ databases">
        <title>Unexpected conservation and global transmission of agrobacterial virulence plasmids.</title>
        <authorList>
            <person name="Weisberg A.J."/>
            <person name="Davis E.W. II"/>
            <person name="Tabima J.R."/>
            <person name="Belcher M.S."/>
            <person name="Miller M."/>
            <person name="Kuo C.-H."/>
            <person name="Loper J.E."/>
            <person name="Grunwald N.J."/>
            <person name="Putnam M.L."/>
            <person name="Chang J.H."/>
        </authorList>
    </citation>
    <scope>NUCLEOTIDE SEQUENCE</scope>
    <source>
        <strain evidence="3">W2/73</strain>
    </source>
</reference>